<feature type="region of interest" description="Disordered" evidence="1">
    <location>
        <begin position="136"/>
        <end position="167"/>
    </location>
</feature>
<feature type="region of interest" description="Disordered" evidence="1">
    <location>
        <begin position="1"/>
        <end position="61"/>
    </location>
</feature>
<accession>A0ABP0LDG4</accession>
<protein>
    <submittedName>
        <fullName evidence="2">Uncharacterized protein</fullName>
    </submittedName>
</protein>
<proteinExistence type="predicted"/>
<keyword evidence="3" id="KW-1185">Reference proteome</keyword>
<comment type="caution">
    <text evidence="2">The sequence shown here is derived from an EMBL/GenBank/DDBJ whole genome shotgun (WGS) entry which is preliminary data.</text>
</comment>
<evidence type="ECO:0000256" key="1">
    <source>
        <dbReference type="SAM" id="MobiDB-lite"/>
    </source>
</evidence>
<reference evidence="2 3" key="1">
    <citation type="submission" date="2024-02" db="EMBL/GenBank/DDBJ databases">
        <authorList>
            <person name="Chen Y."/>
            <person name="Shah S."/>
            <person name="Dougan E. K."/>
            <person name="Thang M."/>
            <person name="Chan C."/>
        </authorList>
    </citation>
    <scope>NUCLEOTIDE SEQUENCE [LARGE SCALE GENOMIC DNA]</scope>
</reference>
<name>A0ABP0LDG4_9DINO</name>
<dbReference type="EMBL" id="CAXAMN010012025">
    <property type="protein sequence ID" value="CAK9037013.1"/>
    <property type="molecule type" value="Genomic_DNA"/>
</dbReference>
<organism evidence="2 3">
    <name type="scientific">Durusdinium trenchii</name>
    <dbReference type="NCBI Taxonomy" id="1381693"/>
    <lineage>
        <taxon>Eukaryota</taxon>
        <taxon>Sar</taxon>
        <taxon>Alveolata</taxon>
        <taxon>Dinophyceae</taxon>
        <taxon>Suessiales</taxon>
        <taxon>Symbiodiniaceae</taxon>
        <taxon>Durusdinium</taxon>
    </lineage>
</organism>
<feature type="compositionally biased region" description="Low complexity" evidence="1">
    <location>
        <begin position="153"/>
        <end position="163"/>
    </location>
</feature>
<evidence type="ECO:0000313" key="3">
    <source>
        <dbReference type="Proteomes" id="UP001642484"/>
    </source>
</evidence>
<evidence type="ECO:0000313" key="2">
    <source>
        <dbReference type="EMBL" id="CAK9037013.1"/>
    </source>
</evidence>
<sequence>MPPVVSRTEFRALDPNDENLTDRRSEVESRSGQDRERHANAVLAEVDELKEERQEEQVTEEQFMPGQMIHRILGKGEEGQTGAGLDEADDIDVIAEAIQEKSDEEMAEEAAEERISGNEEELNERIQIQKAFAFDGGGWGKAQPQTADEEAAEAAAEAAPEAAPVEEEELMRMSVKELKQFLRLRAVRIPASLAEKSELRGGAEENGGG</sequence>
<feature type="compositionally biased region" description="Basic and acidic residues" evidence="1">
    <location>
        <begin position="8"/>
        <end position="39"/>
    </location>
</feature>
<dbReference type="Proteomes" id="UP001642484">
    <property type="component" value="Unassembled WGS sequence"/>
</dbReference>
<gene>
    <name evidence="2" type="ORF">CCMP2556_LOCUS20515</name>
</gene>